<dbReference type="EMBL" id="RCMG01000723">
    <property type="protein sequence ID" value="KAG2850022.1"/>
    <property type="molecule type" value="Genomic_DNA"/>
</dbReference>
<gene>
    <name evidence="17" type="ORF">PC110_g16479</name>
    <name evidence="12" type="ORF">PC113_g17159</name>
    <name evidence="13" type="ORF">PC115_g16511</name>
    <name evidence="14" type="ORF">PC117_g18164</name>
    <name evidence="15" type="ORF">PC118_g18024</name>
    <name evidence="16" type="ORF">PC129_g16609</name>
</gene>
<dbReference type="EMBL" id="MJFZ01000588">
    <property type="protein sequence ID" value="RAW27118.1"/>
    <property type="molecule type" value="Genomic_DNA"/>
</dbReference>
<name>A0A329RVD2_9STRA</name>
<reference evidence="17 18" key="1">
    <citation type="submission" date="2018-01" db="EMBL/GenBank/DDBJ databases">
        <title>Draft genome of the strawberry crown rot pathogen Phytophthora cactorum.</title>
        <authorList>
            <person name="Armitage A.D."/>
            <person name="Lysoe E."/>
            <person name="Nellist C.F."/>
            <person name="Harrison R.J."/>
            <person name="Brurberg M.B."/>
        </authorList>
    </citation>
    <scope>NUCLEOTIDE SEQUENCE [LARGE SCALE GENOMIC DNA]</scope>
    <source>
        <strain evidence="17 18">10300</strain>
    </source>
</reference>
<evidence type="ECO:0000256" key="1">
    <source>
        <dbReference type="ARBA" id="ARBA00004114"/>
    </source>
</evidence>
<dbReference type="Proteomes" id="UP000760860">
    <property type="component" value="Unassembled WGS sequence"/>
</dbReference>
<keyword evidence="7" id="KW-0206">Cytoskeleton</keyword>
<evidence type="ECO:0000256" key="8">
    <source>
        <dbReference type="ARBA" id="ARBA00046235"/>
    </source>
</evidence>
<dbReference type="PANTHER" id="PTHR31477:SF1">
    <property type="entry name" value="CENTROSOMAL PROTEIN OF 44 KDA"/>
    <property type="match status" value="1"/>
</dbReference>
<protein>
    <recommendedName>
        <fullName evidence="4">Centrosomal protein of 44 kDa</fullName>
    </recommendedName>
</protein>
<evidence type="ECO:0000313" key="17">
    <source>
        <dbReference type="EMBL" id="RAW27118.1"/>
    </source>
</evidence>
<comment type="function">
    <text evidence="8">Centriole-enriched microtubule-binding protein involved in centriole biogenesis. In collaboration with CEP295 and POC1B, is required for the centriole-to-centrosome conversion by ensuring the formation of bona fide centriole wall. Functions as a linker component that maintains centrosome cohesion. Associates with CROCC and regulates its stability and localization to the centrosome.</text>
</comment>
<evidence type="ECO:0000313" key="16">
    <source>
        <dbReference type="EMBL" id="KAG3212427.1"/>
    </source>
</evidence>
<dbReference type="Proteomes" id="UP000735874">
    <property type="component" value="Unassembled WGS sequence"/>
</dbReference>
<dbReference type="EMBL" id="RCMV01000838">
    <property type="protein sequence ID" value="KAG3212427.1"/>
    <property type="molecule type" value="Genomic_DNA"/>
</dbReference>
<dbReference type="InterPro" id="IPR029157">
    <property type="entry name" value="CEP44_CC"/>
</dbReference>
<reference evidence="12" key="2">
    <citation type="submission" date="2018-10" db="EMBL/GenBank/DDBJ databases">
        <title>Effector identification in a new, highly contiguous assembly of the strawberry crown rot pathogen Phytophthora cactorum.</title>
        <authorList>
            <person name="Armitage A.D."/>
            <person name="Nellist C.F."/>
            <person name="Bates H."/>
            <person name="Vickerstaff R.J."/>
            <person name="Harrison R.J."/>
        </authorList>
    </citation>
    <scope>NUCLEOTIDE SEQUENCE</scope>
    <source>
        <strain evidence="12">15-7</strain>
        <strain evidence="13">4032</strain>
        <strain evidence="14">4040</strain>
        <strain evidence="15">P415</strain>
        <strain evidence="16">P421</strain>
    </source>
</reference>
<dbReference type="AlphaFoldDB" id="A0A329RVD2"/>
<dbReference type="EMBL" id="RCML01000862">
    <property type="protein sequence ID" value="KAG2968408.1"/>
    <property type="molecule type" value="Genomic_DNA"/>
</dbReference>
<feature type="coiled-coil region" evidence="9">
    <location>
        <begin position="277"/>
        <end position="304"/>
    </location>
</feature>
<evidence type="ECO:0000256" key="6">
    <source>
        <dbReference type="ARBA" id="ARBA00023054"/>
    </source>
</evidence>
<evidence type="ECO:0000256" key="7">
    <source>
        <dbReference type="ARBA" id="ARBA00023212"/>
    </source>
</evidence>
<dbReference type="Proteomes" id="UP000697107">
    <property type="component" value="Unassembled WGS sequence"/>
</dbReference>
<feature type="region of interest" description="Disordered" evidence="10">
    <location>
        <begin position="176"/>
        <end position="208"/>
    </location>
</feature>
<accession>A0A329RVD2</accession>
<evidence type="ECO:0000313" key="15">
    <source>
        <dbReference type="EMBL" id="KAG2968408.1"/>
    </source>
</evidence>
<dbReference type="Proteomes" id="UP000251314">
    <property type="component" value="Unassembled WGS sequence"/>
</dbReference>
<dbReference type="OrthoDB" id="259598at2759"/>
<evidence type="ECO:0000313" key="14">
    <source>
        <dbReference type="EMBL" id="KAG2914991.1"/>
    </source>
</evidence>
<comment type="subcellular location">
    <subcellularLocation>
        <location evidence="1">Cytoplasm</location>
        <location evidence="1">Cytoskeleton</location>
        <location evidence="1">Microtubule organizing center</location>
        <location evidence="1">Centrosome</location>
        <location evidence="1">Centriole</location>
    </subcellularLocation>
    <subcellularLocation>
        <location evidence="3">Cytoplasm</location>
        <location evidence="3">Cytoskeleton</location>
        <location evidence="3">Spindle pole</location>
    </subcellularLocation>
    <subcellularLocation>
        <location evidence="2">Midbody</location>
    </subcellularLocation>
</comment>
<dbReference type="VEuPathDB" id="FungiDB:PC110_g16479"/>
<proteinExistence type="predicted"/>
<dbReference type="Proteomes" id="UP000774804">
    <property type="component" value="Unassembled WGS sequence"/>
</dbReference>
<evidence type="ECO:0000256" key="5">
    <source>
        <dbReference type="ARBA" id="ARBA00022490"/>
    </source>
</evidence>
<keyword evidence="5" id="KW-0963">Cytoplasm</keyword>
<dbReference type="Proteomes" id="UP000736787">
    <property type="component" value="Unassembled WGS sequence"/>
</dbReference>
<dbReference type="GO" id="GO:0000922">
    <property type="term" value="C:spindle pole"/>
    <property type="evidence" value="ECO:0007669"/>
    <property type="project" value="UniProtKB-SubCell"/>
</dbReference>
<evidence type="ECO:0000313" key="18">
    <source>
        <dbReference type="Proteomes" id="UP000251314"/>
    </source>
</evidence>
<dbReference type="PANTHER" id="PTHR31477">
    <property type="entry name" value="CENTROSOMAL PROTEIN OF 44 KDA"/>
    <property type="match status" value="1"/>
</dbReference>
<dbReference type="InterPro" id="IPR033603">
    <property type="entry name" value="CEP44"/>
</dbReference>
<dbReference type="EMBL" id="RCMK01000717">
    <property type="protein sequence ID" value="KAG2914991.1"/>
    <property type="molecule type" value="Genomic_DNA"/>
</dbReference>
<dbReference type="EMBL" id="RCMI01000727">
    <property type="protein sequence ID" value="KAG2899502.1"/>
    <property type="molecule type" value="Genomic_DNA"/>
</dbReference>
<evidence type="ECO:0000259" key="11">
    <source>
        <dbReference type="Pfam" id="PF15007"/>
    </source>
</evidence>
<dbReference type="GO" id="GO:0030496">
    <property type="term" value="C:midbody"/>
    <property type="evidence" value="ECO:0007669"/>
    <property type="project" value="UniProtKB-SubCell"/>
</dbReference>
<evidence type="ECO:0000256" key="10">
    <source>
        <dbReference type="SAM" id="MobiDB-lite"/>
    </source>
</evidence>
<evidence type="ECO:0000313" key="13">
    <source>
        <dbReference type="EMBL" id="KAG2899502.1"/>
    </source>
</evidence>
<sequence length="347" mass="38714">MGEEDVRNAAERLRKLLRAAQHPQLSALRLETGDVSDLLRVLHFVLLDSSRAVAQFLVDKGYDLYGKTDARFVESAFRLLRNEFRYFPSLSVTQFLSRQFVARRLAIVADAAAAVALKRQELQRLKRREEAVWSPPKERSKRREIKPTVENHVLPAAVTDHAASILQHLKVQQTEATGQTRRVRRASSETLVQTDGIGQDRETVTAPPAPVLTGRQTAVRFASDNASEEYLAVDDTTPSPPQPMPCSCSQDSHKLATAIADVGRQLGELSSALMGKITSVENRLGRLEDQIHDVQAAVEEQRKLAWESNAARRSEDELATIASLTKSRTLDVEACAWPPQPSVFERY</sequence>
<dbReference type="Pfam" id="PF15007">
    <property type="entry name" value="CEP44"/>
    <property type="match status" value="1"/>
</dbReference>
<comment type="caution">
    <text evidence="17">The sequence shown here is derived from an EMBL/GenBank/DDBJ whole genome shotgun (WGS) entry which is preliminary data.</text>
</comment>
<evidence type="ECO:0000256" key="4">
    <source>
        <dbReference type="ARBA" id="ARBA00014053"/>
    </source>
</evidence>
<organism evidence="17 18">
    <name type="scientific">Phytophthora cactorum</name>
    <dbReference type="NCBI Taxonomy" id="29920"/>
    <lineage>
        <taxon>Eukaryota</taxon>
        <taxon>Sar</taxon>
        <taxon>Stramenopiles</taxon>
        <taxon>Oomycota</taxon>
        <taxon>Peronosporomycetes</taxon>
        <taxon>Peronosporales</taxon>
        <taxon>Peronosporaceae</taxon>
        <taxon>Phytophthora</taxon>
    </lineage>
</organism>
<feature type="domain" description="Centrosomal CEP44" evidence="11">
    <location>
        <begin position="5"/>
        <end position="128"/>
    </location>
</feature>
<evidence type="ECO:0000256" key="3">
    <source>
        <dbReference type="ARBA" id="ARBA00004647"/>
    </source>
</evidence>
<keyword evidence="18" id="KW-1185">Reference proteome</keyword>
<dbReference type="GO" id="GO:0005814">
    <property type="term" value="C:centriole"/>
    <property type="evidence" value="ECO:0007669"/>
    <property type="project" value="UniProtKB-SubCell"/>
</dbReference>
<keyword evidence="6 9" id="KW-0175">Coiled coil</keyword>
<evidence type="ECO:0000256" key="9">
    <source>
        <dbReference type="SAM" id="Coils"/>
    </source>
</evidence>
<dbReference type="STRING" id="29920.A0A329RVD2"/>
<evidence type="ECO:0000313" key="12">
    <source>
        <dbReference type="EMBL" id="KAG2850022.1"/>
    </source>
</evidence>
<evidence type="ECO:0000256" key="2">
    <source>
        <dbReference type="ARBA" id="ARBA00004214"/>
    </source>
</evidence>